<comment type="caution">
    <text evidence="6">The sequence shown here is derived from an EMBL/GenBank/DDBJ whole genome shotgun (WGS) entry which is preliminary data.</text>
</comment>
<keyword evidence="1 4" id="KW-0285">Flavoprotein</keyword>
<feature type="chain" id="PRO_5040542729" description="Fumarate reductase" evidence="4">
    <location>
        <begin position="21"/>
        <end position="500"/>
    </location>
</feature>
<dbReference type="SUPFAM" id="SSF56425">
    <property type="entry name" value="Succinate dehydrogenase/fumarate reductase flavoprotein, catalytic domain"/>
    <property type="match status" value="1"/>
</dbReference>
<evidence type="ECO:0000256" key="1">
    <source>
        <dbReference type="ARBA" id="ARBA00022630"/>
    </source>
</evidence>
<dbReference type="NCBIfam" id="TIGR01813">
    <property type="entry name" value="flavo_cyto_c"/>
    <property type="match status" value="1"/>
</dbReference>
<evidence type="ECO:0000256" key="3">
    <source>
        <dbReference type="ARBA" id="ARBA00023002"/>
    </source>
</evidence>
<accession>A0A9P4GSH2</accession>
<dbReference type="SUPFAM" id="SSF51905">
    <property type="entry name" value="FAD/NAD(P)-binding domain"/>
    <property type="match status" value="1"/>
</dbReference>
<dbReference type="RefSeq" id="XP_040792804.1">
    <property type="nucleotide sequence ID" value="XM_040932386.1"/>
</dbReference>
<dbReference type="AlphaFoldDB" id="A0A9P4GSH2"/>
<dbReference type="PANTHER" id="PTHR43400">
    <property type="entry name" value="FUMARATE REDUCTASE"/>
    <property type="match status" value="1"/>
</dbReference>
<dbReference type="GO" id="GO:0016156">
    <property type="term" value="F:fumarate reductase (NADH) activity"/>
    <property type="evidence" value="ECO:0007669"/>
    <property type="project" value="UniProtKB-EC"/>
</dbReference>
<sequence>MVFHRMLTVLFFSCLALTIAYLYKQNYPPMSAPIADPGMASRHAIVVGSGLAGLSAASQLISRNIPVRLLERGAKPGGNSIKASSGINGAPTTYQPVAEPLDAFYNDTTRSAGHAMSSFTAQREKLIETLTKNSAAGVEWLVQEKGVDLSRVAQLGGHSYARTHRGAGQAPPGFAIVSALLKQLKESPLFDLRTSCTVTKVLQDGAHVTGVAYAREDGKQEELHGPVIFASGGFGGDAEGLLAKYRPDLAGYPSTNDPRPGTQPLLTAIGAQLIDMDQVQVHPTGFVDPANAATPLKFLGAEVLRGEGGILLLNGKRFVDELDTREKVSNAITTTTPSSESPKQWTVQVVLDEGTYQAAKSHIDFYLFKGLMKKSTIAELGPQALESITQYAKVVAGEATDEFHRTTFANWTLKNPTPESVVYVGVVTPVVHFTMGGVLINVKSEVLGEDEKPIKGLWGAGEVTGGVHGGNRLGGSSLLECVVFGRIAGDQCADYLAGGK</sequence>
<feature type="domain" description="FAD-dependent oxidoreductase 2 FAD-binding" evidence="5">
    <location>
        <begin position="44"/>
        <end position="478"/>
    </location>
</feature>
<evidence type="ECO:0000313" key="6">
    <source>
        <dbReference type="EMBL" id="KAF1850241.1"/>
    </source>
</evidence>
<dbReference type="PANTHER" id="PTHR43400:SF12">
    <property type="entry name" value="FUMARATE REDUCTASE"/>
    <property type="match status" value="1"/>
</dbReference>
<dbReference type="EC" id="1.3.1.6" evidence="4"/>
<evidence type="ECO:0000256" key="4">
    <source>
        <dbReference type="RuleBase" id="RU366062"/>
    </source>
</evidence>
<dbReference type="InterPro" id="IPR010960">
    <property type="entry name" value="Flavocytochrome_c"/>
</dbReference>
<keyword evidence="2 4" id="KW-0274">FAD</keyword>
<dbReference type="GO" id="GO:0010181">
    <property type="term" value="F:FMN binding"/>
    <property type="evidence" value="ECO:0007669"/>
    <property type="project" value="InterPro"/>
</dbReference>
<dbReference type="InterPro" id="IPR003953">
    <property type="entry name" value="FAD-dep_OxRdtase_2_FAD-bd"/>
</dbReference>
<keyword evidence="3 4" id="KW-0560">Oxidoreductase</keyword>
<gene>
    <name evidence="6" type="ORF">K460DRAFT_361068</name>
</gene>
<dbReference type="Gene3D" id="3.90.700.10">
    <property type="entry name" value="Succinate dehydrogenase/fumarate reductase flavoprotein, catalytic domain"/>
    <property type="match status" value="1"/>
</dbReference>
<organism evidence="6 7">
    <name type="scientific">Cucurbitaria berberidis CBS 394.84</name>
    <dbReference type="NCBI Taxonomy" id="1168544"/>
    <lineage>
        <taxon>Eukaryota</taxon>
        <taxon>Fungi</taxon>
        <taxon>Dikarya</taxon>
        <taxon>Ascomycota</taxon>
        <taxon>Pezizomycotina</taxon>
        <taxon>Dothideomycetes</taxon>
        <taxon>Pleosporomycetidae</taxon>
        <taxon>Pleosporales</taxon>
        <taxon>Pleosporineae</taxon>
        <taxon>Cucurbitariaceae</taxon>
        <taxon>Cucurbitaria</taxon>
    </lineage>
</organism>
<dbReference type="Proteomes" id="UP000800039">
    <property type="component" value="Unassembled WGS sequence"/>
</dbReference>
<feature type="signal peptide" evidence="4">
    <location>
        <begin position="1"/>
        <end position="20"/>
    </location>
</feature>
<dbReference type="InterPro" id="IPR027477">
    <property type="entry name" value="Succ_DH/fumarate_Rdtase_cat_sf"/>
</dbReference>
<evidence type="ECO:0000256" key="2">
    <source>
        <dbReference type="ARBA" id="ARBA00022827"/>
    </source>
</evidence>
<dbReference type="OrthoDB" id="10252157at2759"/>
<comment type="cofactor">
    <cofactor evidence="4">
        <name>FAD</name>
        <dbReference type="ChEBI" id="CHEBI:57692"/>
    </cofactor>
    <text evidence="4">Binds 1 FAD per monomer.</text>
</comment>
<evidence type="ECO:0000259" key="5">
    <source>
        <dbReference type="Pfam" id="PF00890"/>
    </source>
</evidence>
<dbReference type="Gene3D" id="3.50.50.60">
    <property type="entry name" value="FAD/NAD(P)-binding domain"/>
    <property type="match status" value="1"/>
</dbReference>
<dbReference type="InterPro" id="IPR036188">
    <property type="entry name" value="FAD/NAD-bd_sf"/>
</dbReference>
<evidence type="ECO:0000313" key="7">
    <source>
        <dbReference type="Proteomes" id="UP000800039"/>
    </source>
</evidence>
<dbReference type="GeneID" id="63849637"/>
<reference evidence="6" key="1">
    <citation type="submission" date="2020-01" db="EMBL/GenBank/DDBJ databases">
        <authorList>
            <consortium name="DOE Joint Genome Institute"/>
            <person name="Haridas S."/>
            <person name="Albert R."/>
            <person name="Binder M."/>
            <person name="Bloem J."/>
            <person name="Labutti K."/>
            <person name="Salamov A."/>
            <person name="Andreopoulos B."/>
            <person name="Baker S.E."/>
            <person name="Barry K."/>
            <person name="Bills G."/>
            <person name="Bluhm B.H."/>
            <person name="Cannon C."/>
            <person name="Castanera R."/>
            <person name="Culley D.E."/>
            <person name="Daum C."/>
            <person name="Ezra D."/>
            <person name="Gonzalez J.B."/>
            <person name="Henrissat B."/>
            <person name="Kuo A."/>
            <person name="Liang C."/>
            <person name="Lipzen A."/>
            <person name="Lutzoni F."/>
            <person name="Magnuson J."/>
            <person name="Mondo S."/>
            <person name="Nolan M."/>
            <person name="Ohm R."/>
            <person name="Pangilinan J."/>
            <person name="Park H.-J."/>
            <person name="Ramirez L."/>
            <person name="Alfaro M."/>
            <person name="Sun H."/>
            <person name="Tritt A."/>
            <person name="Yoshinaga Y."/>
            <person name="Zwiers L.-H."/>
            <person name="Turgeon B.G."/>
            <person name="Goodwin S.B."/>
            <person name="Spatafora J.W."/>
            <person name="Crous P.W."/>
            <person name="Grigoriev I.V."/>
        </authorList>
    </citation>
    <scope>NUCLEOTIDE SEQUENCE</scope>
    <source>
        <strain evidence="6">CBS 394.84</strain>
    </source>
</reference>
<comment type="similarity">
    <text evidence="4">Belongs to the FAD-dependent oxidoreductase 2 family. FRD/SDH subfamily.</text>
</comment>
<dbReference type="Pfam" id="PF00890">
    <property type="entry name" value="FAD_binding_2"/>
    <property type="match status" value="1"/>
</dbReference>
<comment type="catalytic activity">
    <reaction evidence="4">
        <text>succinate + NAD(+) = fumarate + NADH + H(+)</text>
        <dbReference type="Rhea" id="RHEA:18281"/>
        <dbReference type="ChEBI" id="CHEBI:15378"/>
        <dbReference type="ChEBI" id="CHEBI:29806"/>
        <dbReference type="ChEBI" id="CHEBI:30031"/>
        <dbReference type="ChEBI" id="CHEBI:57540"/>
        <dbReference type="ChEBI" id="CHEBI:57945"/>
        <dbReference type="EC" id="1.3.1.6"/>
    </reaction>
</comment>
<protein>
    <recommendedName>
        <fullName evidence="4">Fumarate reductase</fullName>
        <ecNumber evidence="4">1.3.1.6</ecNumber>
    </recommendedName>
</protein>
<dbReference type="InterPro" id="IPR050315">
    <property type="entry name" value="FAD-oxidoreductase_2"/>
</dbReference>
<keyword evidence="4" id="KW-0732">Signal</keyword>
<name>A0A9P4GSH2_9PLEO</name>
<comment type="function">
    <text evidence="4">Irreversibly catalyzes the reduction of fumarate to succinate.</text>
</comment>
<keyword evidence="7" id="KW-1185">Reference proteome</keyword>
<proteinExistence type="inferred from homology"/>
<dbReference type="EMBL" id="ML976614">
    <property type="protein sequence ID" value="KAF1850241.1"/>
    <property type="molecule type" value="Genomic_DNA"/>
</dbReference>